<dbReference type="EMBL" id="CAXAMN010014781">
    <property type="protein sequence ID" value="CAK9044332.1"/>
    <property type="molecule type" value="Genomic_DNA"/>
</dbReference>
<evidence type="ECO:0000313" key="2">
    <source>
        <dbReference type="EMBL" id="CAK9044211.1"/>
    </source>
</evidence>
<proteinExistence type="predicted"/>
<evidence type="ECO:0000256" key="1">
    <source>
        <dbReference type="SAM" id="MobiDB-lite"/>
    </source>
</evidence>
<comment type="caution">
    <text evidence="2">The sequence shown here is derived from an EMBL/GenBank/DDBJ whole genome shotgun (WGS) entry which is preliminary data.</text>
</comment>
<reference evidence="2 4" key="1">
    <citation type="submission" date="2024-02" db="EMBL/GenBank/DDBJ databases">
        <authorList>
            <person name="Chen Y."/>
            <person name="Shah S."/>
            <person name="Dougan E. K."/>
            <person name="Thang M."/>
            <person name="Chan C."/>
        </authorList>
    </citation>
    <scope>NUCLEOTIDE SEQUENCE [LARGE SCALE GENOMIC DNA]</scope>
</reference>
<gene>
    <name evidence="2" type="ORF">CCMP2556_LOCUS23296</name>
    <name evidence="3" type="ORF">CCMP2556_LOCUS23348</name>
</gene>
<evidence type="ECO:0000313" key="4">
    <source>
        <dbReference type="Proteomes" id="UP001642484"/>
    </source>
</evidence>
<dbReference type="EMBL" id="CAXAMN010014758">
    <property type="protein sequence ID" value="CAK9044211.1"/>
    <property type="molecule type" value="Genomic_DNA"/>
</dbReference>
<sequence>MSLSKQNKFYIHNFINKTIRSGRIPSLIVDEANVALPGLDNVPNTAAKSALAAITKWTKQTNLASVMLISSDFGYPFRLLASGLDLSTISKVIVIGEVPEVSMLKMLKDDWGMDTDLAEMFYNYFGGDIYTTKKALDSLMEKKDNFDPFAVVRCPGLPSCVEDAAARAHLENIAKQGFSLVKNVETDGGAKMIAEKNVGGVIDKDAITFGLPTIFTGADTEWAVIPSSYHMKLLIARKLQQIPLPTSGGTATAPPAVWVRQIRKDDSGGFEFVGNAFQVKDKDVQNIDDPKKVIETAEKLSIAPSKIEIYSQEDGKWSKEGKMSAPLRDNDEDAPYGYIVP</sequence>
<evidence type="ECO:0000313" key="3">
    <source>
        <dbReference type="EMBL" id="CAK9044332.1"/>
    </source>
</evidence>
<protein>
    <submittedName>
        <fullName evidence="2">Uncharacterized protein</fullName>
    </submittedName>
</protein>
<accession>A0ABP0LZM2</accession>
<keyword evidence="4" id="KW-1185">Reference proteome</keyword>
<feature type="region of interest" description="Disordered" evidence="1">
    <location>
        <begin position="316"/>
        <end position="341"/>
    </location>
</feature>
<dbReference type="Proteomes" id="UP001642484">
    <property type="component" value="Unassembled WGS sequence"/>
</dbReference>
<organism evidence="2 4">
    <name type="scientific">Durusdinium trenchii</name>
    <dbReference type="NCBI Taxonomy" id="1381693"/>
    <lineage>
        <taxon>Eukaryota</taxon>
        <taxon>Sar</taxon>
        <taxon>Alveolata</taxon>
        <taxon>Dinophyceae</taxon>
        <taxon>Suessiales</taxon>
        <taxon>Symbiodiniaceae</taxon>
        <taxon>Durusdinium</taxon>
    </lineage>
</organism>
<name>A0ABP0LZM2_9DINO</name>